<sequence length="291" mass="33202">MKYLPYHHDLPLAFEGRLGLRVHWFGRYAGYPEWHIKKARLMGDMVFFFFVETESCWVVINGVRLNLRAGDLLVGRGGDEFYFGHQAERPHASLSVSLALEQGGVANRLLHYAFERRYTLPDPASYVAEFEKVLATFRRGGPHQDLAIAGAIIRWLAGVLDLLRPATASNFSEPTAAVDRILSAEEWALSRLGECITIKSWAASVRLNSDYFARLFRKNTGRRPMEWLNERRLQRASQLLISTSQPMHEIAEACGFLCPFYFSRKFKKHFGKTPTSYRRKSALTGLIQTGN</sequence>
<keyword evidence="3" id="KW-0804">Transcription</keyword>
<dbReference type="SUPFAM" id="SSF46689">
    <property type="entry name" value="Homeodomain-like"/>
    <property type="match status" value="2"/>
</dbReference>
<keyword evidence="2" id="KW-0238">DNA-binding</keyword>
<dbReference type="Proteomes" id="UP000005824">
    <property type="component" value="Unassembled WGS sequence"/>
</dbReference>
<evidence type="ECO:0000259" key="4">
    <source>
        <dbReference type="PROSITE" id="PS01124"/>
    </source>
</evidence>
<dbReference type="PRINTS" id="PR00032">
    <property type="entry name" value="HTHARAC"/>
</dbReference>
<evidence type="ECO:0000256" key="2">
    <source>
        <dbReference type="ARBA" id="ARBA00023125"/>
    </source>
</evidence>
<dbReference type="PROSITE" id="PS01124">
    <property type="entry name" value="HTH_ARAC_FAMILY_2"/>
    <property type="match status" value="1"/>
</dbReference>
<dbReference type="STRING" id="497964.CfE428DRAFT_0547"/>
<dbReference type="InterPro" id="IPR009057">
    <property type="entry name" value="Homeodomain-like_sf"/>
</dbReference>
<keyword evidence="1" id="KW-0805">Transcription regulation</keyword>
<dbReference type="AlphaFoldDB" id="B4CV34"/>
<dbReference type="InterPro" id="IPR032783">
    <property type="entry name" value="AraC_lig"/>
</dbReference>
<keyword evidence="6" id="KW-1185">Reference proteome</keyword>
<dbReference type="InterPro" id="IPR018060">
    <property type="entry name" value="HTH_AraC"/>
</dbReference>
<dbReference type="RefSeq" id="WP_006977874.1">
    <property type="nucleotide sequence ID" value="NZ_ABVL01000001.1"/>
</dbReference>
<dbReference type="PROSITE" id="PS00041">
    <property type="entry name" value="HTH_ARAC_FAMILY_1"/>
    <property type="match status" value="1"/>
</dbReference>
<dbReference type="Gene3D" id="1.10.10.60">
    <property type="entry name" value="Homeodomain-like"/>
    <property type="match status" value="2"/>
</dbReference>
<dbReference type="GO" id="GO:0003700">
    <property type="term" value="F:DNA-binding transcription factor activity"/>
    <property type="evidence" value="ECO:0007669"/>
    <property type="project" value="InterPro"/>
</dbReference>
<dbReference type="Pfam" id="PF12833">
    <property type="entry name" value="HTH_18"/>
    <property type="match status" value="1"/>
</dbReference>
<reference evidence="5 6" key="1">
    <citation type="journal article" date="2011" name="J. Bacteriol.">
        <title>Genome sequence of Chthoniobacter flavus Ellin428, an aerobic heterotrophic soil bacterium.</title>
        <authorList>
            <person name="Kant R."/>
            <person name="van Passel M.W."/>
            <person name="Palva A."/>
            <person name="Lucas S."/>
            <person name="Lapidus A."/>
            <person name="Glavina Del Rio T."/>
            <person name="Dalin E."/>
            <person name="Tice H."/>
            <person name="Bruce D."/>
            <person name="Goodwin L."/>
            <person name="Pitluck S."/>
            <person name="Larimer F.W."/>
            <person name="Land M.L."/>
            <person name="Hauser L."/>
            <person name="Sangwan P."/>
            <person name="de Vos W.M."/>
            <person name="Janssen P.H."/>
            <person name="Smidt H."/>
        </authorList>
    </citation>
    <scope>NUCLEOTIDE SEQUENCE [LARGE SCALE GENOMIC DNA]</scope>
    <source>
        <strain evidence="5 6">Ellin428</strain>
    </source>
</reference>
<feature type="domain" description="HTH araC/xylS-type" evidence="4">
    <location>
        <begin position="179"/>
        <end position="280"/>
    </location>
</feature>
<evidence type="ECO:0000313" key="6">
    <source>
        <dbReference type="Proteomes" id="UP000005824"/>
    </source>
</evidence>
<dbReference type="SUPFAM" id="SSF51215">
    <property type="entry name" value="Regulatory protein AraC"/>
    <property type="match status" value="1"/>
</dbReference>
<proteinExistence type="predicted"/>
<evidence type="ECO:0000313" key="5">
    <source>
        <dbReference type="EMBL" id="EDY22422.1"/>
    </source>
</evidence>
<dbReference type="eggNOG" id="COG2207">
    <property type="taxonomic scope" value="Bacteria"/>
</dbReference>
<protein>
    <submittedName>
        <fullName evidence="5">Transcriptional regulator, AraC family</fullName>
    </submittedName>
</protein>
<gene>
    <name evidence="5" type="ORF">CfE428DRAFT_0547</name>
</gene>
<dbReference type="PANTHER" id="PTHR43280:SF2">
    <property type="entry name" value="HTH-TYPE TRANSCRIPTIONAL REGULATOR EXSA"/>
    <property type="match status" value="1"/>
</dbReference>
<organism evidence="5 6">
    <name type="scientific">Chthoniobacter flavus Ellin428</name>
    <dbReference type="NCBI Taxonomy" id="497964"/>
    <lineage>
        <taxon>Bacteria</taxon>
        <taxon>Pseudomonadati</taxon>
        <taxon>Verrucomicrobiota</taxon>
        <taxon>Spartobacteria</taxon>
        <taxon>Chthoniobacterales</taxon>
        <taxon>Chthoniobacteraceae</taxon>
        <taxon>Chthoniobacter</taxon>
    </lineage>
</organism>
<name>B4CV34_9BACT</name>
<dbReference type="PANTHER" id="PTHR43280">
    <property type="entry name" value="ARAC-FAMILY TRANSCRIPTIONAL REGULATOR"/>
    <property type="match status" value="1"/>
</dbReference>
<comment type="caution">
    <text evidence="5">The sequence shown here is derived from an EMBL/GenBank/DDBJ whole genome shotgun (WGS) entry which is preliminary data.</text>
</comment>
<dbReference type="Pfam" id="PF12852">
    <property type="entry name" value="Cupin_6"/>
    <property type="match status" value="1"/>
</dbReference>
<dbReference type="EMBL" id="ABVL01000001">
    <property type="protein sequence ID" value="EDY22422.1"/>
    <property type="molecule type" value="Genomic_DNA"/>
</dbReference>
<accession>B4CV34</accession>
<dbReference type="GO" id="GO:0043565">
    <property type="term" value="F:sequence-specific DNA binding"/>
    <property type="evidence" value="ECO:0007669"/>
    <property type="project" value="InterPro"/>
</dbReference>
<dbReference type="InterPro" id="IPR018062">
    <property type="entry name" value="HTH_AraC-typ_CS"/>
</dbReference>
<dbReference type="InParanoid" id="B4CV34"/>
<dbReference type="InterPro" id="IPR037923">
    <property type="entry name" value="HTH-like"/>
</dbReference>
<evidence type="ECO:0000256" key="1">
    <source>
        <dbReference type="ARBA" id="ARBA00023015"/>
    </source>
</evidence>
<evidence type="ECO:0000256" key="3">
    <source>
        <dbReference type="ARBA" id="ARBA00023163"/>
    </source>
</evidence>
<dbReference type="InterPro" id="IPR020449">
    <property type="entry name" value="Tscrpt_reg_AraC-type_HTH"/>
</dbReference>
<dbReference type="SMART" id="SM00342">
    <property type="entry name" value="HTH_ARAC"/>
    <property type="match status" value="1"/>
</dbReference>